<dbReference type="Proteomes" id="UP000383932">
    <property type="component" value="Unassembled WGS sequence"/>
</dbReference>
<evidence type="ECO:0000313" key="3">
    <source>
        <dbReference type="Proteomes" id="UP000383932"/>
    </source>
</evidence>
<evidence type="ECO:0000313" key="2">
    <source>
        <dbReference type="EMBL" id="KAB5594151.1"/>
    </source>
</evidence>
<evidence type="ECO:0000256" key="1">
    <source>
        <dbReference type="SAM" id="MobiDB-lite"/>
    </source>
</evidence>
<accession>A0A5N5QRG8</accession>
<gene>
    <name evidence="2" type="ORF">CTheo_2367</name>
</gene>
<reference evidence="2 3" key="1">
    <citation type="journal article" date="2019" name="Fungal Biol. Biotechnol.">
        <title>Draft genome sequence of fastidious pathogen Ceratobasidium theobromae, which causes vascular-streak dieback in Theobroma cacao.</title>
        <authorList>
            <person name="Ali S.S."/>
            <person name="Asman A."/>
            <person name="Shao J."/>
            <person name="Firmansyah A.P."/>
            <person name="Susilo A.W."/>
            <person name="Rosmana A."/>
            <person name="McMahon P."/>
            <person name="Junaid M."/>
            <person name="Guest D."/>
            <person name="Kheng T.Y."/>
            <person name="Meinhardt L.W."/>
            <person name="Bailey B.A."/>
        </authorList>
    </citation>
    <scope>NUCLEOTIDE SEQUENCE [LARGE SCALE GENOMIC DNA]</scope>
    <source>
        <strain evidence="2 3">CT2</strain>
    </source>
</reference>
<comment type="caution">
    <text evidence="2">The sequence shown here is derived from an EMBL/GenBank/DDBJ whole genome shotgun (WGS) entry which is preliminary data.</text>
</comment>
<dbReference type="EMBL" id="SSOP01000024">
    <property type="protein sequence ID" value="KAB5594151.1"/>
    <property type="molecule type" value="Genomic_DNA"/>
</dbReference>
<protein>
    <submittedName>
        <fullName evidence="2">Uncharacterized protein</fullName>
    </submittedName>
</protein>
<dbReference type="AlphaFoldDB" id="A0A5N5QRG8"/>
<keyword evidence="3" id="KW-1185">Reference proteome</keyword>
<sequence>MRGFLSRLLHGPQSAPSPLLNTSPPPPAPEPMSIPRTRSSLQQYMTYYTAAMALARGSDSRPGLPPELVIHICRLAGFDQLKEGHSWESPEEDISVYAFDASIEAKCWFQTQPLTNRMLNRIKSIQLSTLSHHQGWVGDPNAGSWSWFDISVFRPKEADPTKFEVKILPDGEEASWCSHAHPIDSNSEYKVYKGILFDFDHPMWKNVDEGDVLVVFLKARFGAWSNNARHGVLDVKTWWEPSPEMLELMYRGG</sequence>
<feature type="region of interest" description="Disordered" evidence="1">
    <location>
        <begin position="11"/>
        <end position="35"/>
    </location>
</feature>
<name>A0A5N5QRG8_9AGAM</name>
<feature type="compositionally biased region" description="Pro residues" evidence="1">
    <location>
        <begin position="23"/>
        <end position="32"/>
    </location>
</feature>
<dbReference type="OrthoDB" id="630895at2759"/>
<proteinExistence type="predicted"/>
<organism evidence="2 3">
    <name type="scientific">Ceratobasidium theobromae</name>
    <dbReference type="NCBI Taxonomy" id="1582974"/>
    <lineage>
        <taxon>Eukaryota</taxon>
        <taxon>Fungi</taxon>
        <taxon>Dikarya</taxon>
        <taxon>Basidiomycota</taxon>
        <taxon>Agaricomycotina</taxon>
        <taxon>Agaricomycetes</taxon>
        <taxon>Cantharellales</taxon>
        <taxon>Ceratobasidiaceae</taxon>
        <taxon>Ceratobasidium</taxon>
    </lineage>
</organism>